<evidence type="ECO:0000256" key="3">
    <source>
        <dbReference type="ARBA" id="ARBA00022729"/>
    </source>
</evidence>
<dbReference type="Pfam" id="PF23763">
    <property type="entry name" value="Beta-barrel_GLAA-B_I"/>
    <property type="match status" value="1"/>
</dbReference>
<accession>D2CNR7</accession>
<protein>
    <submittedName>
        <fullName evidence="11">Alpha-1,3-galactosidase</fullName>
    </submittedName>
</protein>
<dbReference type="EMBL" id="EU414911">
    <property type="protein sequence ID" value="ACZ97443.1"/>
    <property type="molecule type" value="Genomic_DNA"/>
</dbReference>
<feature type="chain" id="PRO_5003030190" evidence="7">
    <location>
        <begin position="21"/>
        <end position="624"/>
    </location>
</feature>
<comment type="catalytic activity">
    <reaction evidence="2">
        <text>Hydrolysis of terminal, non-reducing branched (1-&gt;3)-alpha-D-galactosidic residues, producing free D-galactose.</text>
        <dbReference type="EC" id="3.2.1.n1"/>
    </reaction>
</comment>
<evidence type="ECO:0000313" key="11">
    <source>
        <dbReference type="EMBL" id="ACZ97443.1"/>
    </source>
</evidence>
<dbReference type="SUPFAM" id="SSF51126">
    <property type="entry name" value="Pectin lyase-like"/>
    <property type="match status" value="1"/>
</dbReference>
<feature type="signal peptide" evidence="7">
    <location>
        <begin position="1"/>
        <end position="20"/>
    </location>
</feature>
<dbReference type="GO" id="GO:0004557">
    <property type="term" value="F:alpha-galactosidase activity"/>
    <property type="evidence" value="ECO:0007669"/>
    <property type="project" value="UniProtKB-EC"/>
</dbReference>
<proteinExistence type="predicted"/>
<dbReference type="CAZy" id="GH110">
    <property type="family name" value="Glycoside Hydrolase Family 110"/>
</dbReference>
<evidence type="ECO:0000256" key="7">
    <source>
        <dbReference type="SAM" id="SignalP"/>
    </source>
</evidence>
<dbReference type="Gene3D" id="2.160.20.10">
    <property type="entry name" value="Single-stranded right-handed beta-helix, Pectin lyase-like"/>
    <property type="match status" value="2"/>
</dbReference>
<dbReference type="Pfam" id="PF23764">
    <property type="entry name" value="Beta-barrel_GLAA-B_II"/>
    <property type="match status" value="1"/>
</dbReference>
<evidence type="ECO:0000256" key="5">
    <source>
        <dbReference type="ARBA" id="ARBA00022801"/>
    </source>
</evidence>
<keyword evidence="6" id="KW-0326">Glycosidase</keyword>
<dbReference type="InterPro" id="IPR039448">
    <property type="entry name" value="Beta_helix"/>
</dbReference>
<keyword evidence="3 7" id="KW-0732">Signal</keyword>
<evidence type="ECO:0000259" key="8">
    <source>
        <dbReference type="Pfam" id="PF13229"/>
    </source>
</evidence>
<evidence type="ECO:0000256" key="6">
    <source>
        <dbReference type="ARBA" id="ARBA00023295"/>
    </source>
</evidence>
<dbReference type="AlphaFoldDB" id="D2CNR7"/>
<name>D2CNR7_9BACT</name>
<evidence type="ECO:0000256" key="2">
    <source>
        <dbReference type="ARBA" id="ARBA00001271"/>
    </source>
</evidence>
<organism evidence="11">
    <name type="scientific">Flammeovirga yaeyamensis</name>
    <dbReference type="NCBI Taxonomy" id="367791"/>
    <lineage>
        <taxon>Bacteria</taxon>
        <taxon>Pseudomonadati</taxon>
        <taxon>Bacteroidota</taxon>
        <taxon>Cytophagia</taxon>
        <taxon>Cytophagales</taxon>
        <taxon>Flammeovirgaceae</taxon>
        <taxon>Flammeovirga</taxon>
    </lineage>
</organism>
<evidence type="ECO:0000256" key="4">
    <source>
        <dbReference type="ARBA" id="ARBA00022737"/>
    </source>
</evidence>
<dbReference type="SMART" id="SM00710">
    <property type="entry name" value="PbH1"/>
    <property type="match status" value="5"/>
</dbReference>
<comment type="catalytic activity">
    <reaction evidence="1">
        <text>Hydrolysis of terminal, non-reducing alpha-D-galactose residues in alpha-D-galactosides, including galactose oligosaccharides, galactomannans and galactolipids.</text>
        <dbReference type="EC" id="3.2.1.22"/>
    </reaction>
</comment>
<dbReference type="InterPro" id="IPR057275">
    <property type="entry name" value="Beta-barrel_GLAA-B_I"/>
</dbReference>
<dbReference type="InterPro" id="IPR056441">
    <property type="entry name" value="Beta-barrel_GLAA-B_II"/>
</dbReference>
<dbReference type="Pfam" id="PF13229">
    <property type="entry name" value="Beta_helix"/>
    <property type="match status" value="1"/>
</dbReference>
<sequence>MKKLIIVCSLLIPLIISAVAVSKDDTIKIKHTKEIADDATPYVLNQLLENKAAKEIVFEKGVYHFYPDKGLNQFVYLSNHRDVFVRTAFPIINYDGFTIDGQGSTFIFHGTMLPFHVMESQNVEIKNVTVDWAMAFHSEGEVVKHDEKNHTFDVKFFDEYPYELRNGEINFIKEYYEHDLGQTIIYDKERKAISYNCIASTPISTVQKTKVRHNTDKVKYKYKVDKADLTLRKNGIENRISMEEVEPGVVRFFNHKKELPPIGSILTTKGQQGLNRVAPAVSVKASKDFKMDNVVIHHAGGMGVIVENSENLTLNKLKITPSGDRVVSTTADATHFVGCRGKIEITNCYLENQLDDAINIHGAYQEVVEQLSDNQLGIRMGHHQQEGYHIGRTGDKIGLVRLDDSFTPYKEVTLENIKVINQRYQILTFKEKLPKGIVAGDYIENLTAYPEVLIEKNTFRGNRARGVLLSTPKKTVVRENYFHTQMEAILVPVESSKWYESGSQANLYIEGNTFEDCNHGGADRGCIRLHTDENNENIAFKNINIKGNTFKMFDNTVLEVSNTDGLVFEGNTILPTNTFPRLHKDSPAFILKSSKNITFKNNDFKGKAPKLMETDKKMSKVTFQ</sequence>
<dbReference type="InterPro" id="IPR006626">
    <property type="entry name" value="PbH1"/>
</dbReference>
<feature type="domain" description="GLAA-B beta-barrel" evidence="10">
    <location>
        <begin position="375"/>
        <end position="443"/>
    </location>
</feature>
<evidence type="ECO:0000259" key="9">
    <source>
        <dbReference type="Pfam" id="PF23763"/>
    </source>
</evidence>
<dbReference type="InterPro" id="IPR012334">
    <property type="entry name" value="Pectin_lyas_fold"/>
</dbReference>
<evidence type="ECO:0000256" key="1">
    <source>
        <dbReference type="ARBA" id="ARBA00001255"/>
    </source>
</evidence>
<reference evidence="11" key="1">
    <citation type="submission" date="2009-12" db="EMBL/GenBank/DDBJ databases">
        <title>Cloning and sequence analysis of functional genes of Flammeovirga yaeyamensis strain MY04 (CGMCC 2777).</title>
        <authorList>
            <person name="Han W.J."/>
            <person name="Gu J.Y."/>
            <person name="Zhu B.L."/>
            <person name="Liu S.Y."/>
            <person name="Gao C.J."/>
            <person name="Shi Y.L."/>
        </authorList>
    </citation>
    <scope>NUCLEOTIDE SEQUENCE</scope>
    <source>
        <strain evidence="11">MY04</strain>
    </source>
</reference>
<keyword evidence="4" id="KW-0677">Repeat</keyword>
<dbReference type="InterPro" id="IPR011050">
    <property type="entry name" value="Pectin_lyase_fold/virulence"/>
</dbReference>
<keyword evidence="5" id="KW-0378">Hydrolase</keyword>
<feature type="domain" description="Right handed beta helix" evidence="8">
    <location>
        <begin position="452"/>
        <end position="606"/>
    </location>
</feature>
<feature type="domain" description="GLAA-B beta-barrel" evidence="9">
    <location>
        <begin position="138"/>
        <end position="266"/>
    </location>
</feature>
<evidence type="ECO:0000259" key="10">
    <source>
        <dbReference type="Pfam" id="PF23764"/>
    </source>
</evidence>